<accession>A0A975GPC7</accession>
<evidence type="ECO:0000313" key="4">
    <source>
        <dbReference type="Proteomes" id="UP000663722"/>
    </source>
</evidence>
<dbReference type="EMBL" id="CP061800">
    <property type="protein sequence ID" value="QTA87778.1"/>
    <property type="molecule type" value="Genomic_DNA"/>
</dbReference>
<evidence type="ECO:0000313" key="3">
    <source>
        <dbReference type="EMBL" id="QTA87778.1"/>
    </source>
</evidence>
<dbReference type="NCBIfam" id="TIGR02595">
    <property type="entry name" value="PEP_CTERM"/>
    <property type="match status" value="1"/>
</dbReference>
<proteinExistence type="predicted"/>
<dbReference type="InterPro" id="IPR013424">
    <property type="entry name" value="Ice-binding_C"/>
</dbReference>
<feature type="domain" description="Ice-binding protein C-terminal" evidence="2">
    <location>
        <begin position="193"/>
        <end position="215"/>
    </location>
</feature>
<dbReference type="Pfam" id="PF07589">
    <property type="entry name" value="PEP-CTERM"/>
    <property type="match status" value="1"/>
</dbReference>
<feature type="chain" id="PRO_5038067534" evidence="1">
    <location>
        <begin position="25"/>
        <end position="220"/>
    </location>
</feature>
<protein>
    <submittedName>
        <fullName evidence="3">PEP-CTERM protein-sorting domain-containing protein</fullName>
    </submittedName>
</protein>
<name>A0A975GPC7_9BACT</name>
<keyword evidence="4" id="KW-1185">Reference proteome</keyword>
<keyword evidence="1" id="KW-0732">Signal</keyword>
<dbReference type="RefSeq" id="WP_207682828.1">
    <property type="nucleotide sequence ID" value="NZ_CP061800.1"/>
</dbReference>
<sequence length="220" mass="23638">MKKFAKILTALALAVFLLPFGVQAYTTTQYATYNHAGSVNIDYVNAIAPDGGNYSGGAGSFTVSFESSDEEMLAFCIEPGQWYSKNSEVEIAGLSAIDGALEAAWLMDNYGKEGDVLGLQIAIWEVVLDAGGEYDLGLDNFKLNSTAGESYAQTYLSAVSEVEFTDSMVAHLNDHYSVTFNADQQDLIVNKGSTPEPATMLLLSVGLIGLVGLRKKFNNN</sequence>
<feature type="signal peptide" evidence="1">
    <location>
        <begin position="1"/>
        <end position="24"/>
    </location>
</feature>
<evidence type="ECO:0000256" key="1">
    <source>
        <dbReference type="SAM" id="SignalP"/>
    </source>
</evidence>
<reference evidence="3" key="1">
    <citation type="journal article" date="2021" name="Microb. Physiol.">
        <title>Proteogenomic Insights into the Physiology of Marine, Sulfate-Reducing, Filamentous Desulfonema limicola and Desulfonema magnum.</title>
        <authorList>
            <person name="Schnaars V."/>
            <person name="Wohlbrand L."/>
            <person name="Scheve S."/>
            <person name="Hinrichs C."/>
            <person name="Reinhardt R."/>
            <person name="Rabus R."/>
        </authorList>
    </citation>
    <scope>NUCLEOTIDE SEQUENCE</scope>
    <source>
        <strain evidence="3">4be13</strain>
    </source>
</reference>
<dbReference type="KEGG" id="dmm:dnm_038150"/>
<dbReference type="Proteomes" id="UP000663722">
    <property type="component" value="Chromosome"/>
</dbReference>
<dbReference type="AlphaFoldDB" id="A0A975GPC7"/>
<organism evidence="3 4">
    <name type="scientific">Desulfonema magnum</name>
    <dbReference type="NCBI Taxonomy" id="45655"/>
    <lineage>
        <taxon>Bacteria</taxon>
        <taxon>Pseudomonadati</taxon>
        <taxon>Thermodesulfobacteriota</taxon>
        <taxon>Desulfobacteria</taxon>
        <taxon>Desulfobacterales</taxon>
        <taxon>Desulfococcaceae</taxon>
        <taxon>Desulfonema</taxon>
    </lineage>
</organism>
<gene>
    <name evidence="3" type="ORF">dnm_038150</name>
</gene>
<evidence type="ECO:0000259" key="2">
    <source>
        <dbReference type="Pfam" id="PF07589"/>
    </source>
</evidence>